<feature type="transmembrane region" description="Helical" evidence="1">
    <location>
        <begin position="64"/>
        <end position="92"/>
    </location>
</feature>
<dbReference type="STRING" id="592015.HMPREF1705_04691"/>
<sequence>MQKSLVAGYDVNAFLVVRRFPVYPDSRSIVKFKHTSCACLALFVYKLVYVQPAFWAVIFDGYRGVIRVVFALTISLLILGYKVNVTLFYCFYT</sequence>
<keyword evidence="1" id="KW-0472">Membrane</keyword>
<feature type="transmembrane region" description="Helical" evidence="1">
    <location>
        <begin position="37"/>
        <end position="58"/>
    </location>
</feature>
<comment type="caution">
    <text evidence="2">The sequence shown here is derived from an EMBL/GenBank/DDBJ whole genome shotgun (WGS) entry which is preliminary data.</text>
</comment>
<keyword evidence="3" id="KW-1185">Reference proteome</keyword>
<dbReference type="EMBL" id="ACJX03000001">
    <property type="protein sequence ID" value="KRT34501.1"/>
    <property type="molecule type" value="Genomic_DNA"/>
</dbReference>
<keyword evidence="1" id="KW-0812">Transmembrane</keyword>
<keyword evidence="1" id="KW-1133">Transmembrane helix</keyword>
<gene>
    <name evidence="2" type="ORF">HMPREF1705_04691</name>
</gene>
<dbReference type="Proteomes" id="UP000005273">
    <property type="component" value="Unassembled WGS sequence"/>
</dbReference>
<dbReference type="AlphaFoldDB" id="A0A0T5X9Y3"/>
<evidence type="ECO:0000313" key="2">
    <source>
        <dbReference type="EMBL" id="KRT34501.1"/>
    </source>
</evidence>
<name>A0A0T5X9Y3_9BACT</name>
<reference evidence="3" key="1">
    <citation type="submission" date="2012-09" db="EMBL/GenBank/DDBJ databases">
        <authorList>
            <person name="Weinstock G."/>
            <person name="Sodergren E."/>
            <person name="Clifton S."/>
            <person name="Fulton L."/>
            <person name="Fulton B."/>
            <person name="Courtney L."/>
            <person name="Fronick C."/>
            <person name="Harrison M."/>
            <person name="Strong C."/>
            <person name="Farmer C."/>
            <person name="Delehaunty K."/>
            <person name="Markovic C."/>
            <person name="Hall O."/>
            <person name="Minx P."/>
            <person name="Tomlinson C."/>
            <person name="Mitreva M."/>
            <person name="Nelson J."/>
            <person name="Hou S."/>
            <person name="Wollam A."/>
            <person name="Pepin K.H."/>
            <person name="Johnson M."/>
            <person name="Bhonagiri V."/>
            <person name="Nash W.E."/>
            <person name="Suruliraj S."/>
            <person name="Warren W."/>
            <person name="Chinwalla A."/>
            <person name="Mardis E.R."/>
            <person name="Wilson R.K."/>
        </authorList>
    </citation>
    <scope>NUCLEOTIDE SEQUENCE [LARGE SCALE GENOMIC DNA]</scope>
    <source>
        <strain evidence="3">OS1</strain>
    </source>
</reference>
<evidence type="ECO:0000256" key="1">
    <source>
        <dbReference type="SAM" id="Phobius"/>
    </source>
</evidence>
<protein>
    <submittedName>
        <fullName evidence="2">Uncharacterized protein</fullName>
    </submittedName>
</protein>
<evidence type="ECO:0000313" key="3">
    <source>
        <dbReference type="Proteomes" id="UP000005273"/>
    </source>
</evidence>
<proteinExistence type="predicted"/>
<accession>A0A0T5X9Y3</accession>
<organism evidence="2 3">
    <name type="scientific">Acetomicrobium hydrogeniformans ATCC BAA-1850</name>
    <dbReference type="NCBI Taxonomy" id="592015"/>
    <lineage>
        <taxon>Bacteria</taxon>
        <taxon>Thermotogati</taxon>
        <taxon>Synergistota</taxon>
        <taxon>Synergistia</taxon>
        <taxon>Synergistales</taxon>
        <taxon>Acetomicrobiaceae</taxon>
        <taxon>Acetomicrobium</taxon>
    </lineage>
</organism>